<name>A0ABN8EV59_9BACT</name>
<evidence type="ECO:0000313" key="1">
    <source>
        <dbReference type="EMBL" id="CAH0996929.1"/>
    </source>
</evidence>
<gene>
    <name evidence="1" type="ORF">EMA8858_03064</name>
</gene>
<dbReference type="RefSeq" id="WP_238807475.1">
    <property type="nucleotide sequence ID" value="NZ_CAKLPY010000002.1"/>
</dbReference>
<evidence type="ECO:0000313" key="2">
    <source>
        <dbReference type="Proteomes" id="UP000837932"/>
    </source>
</evidence>
<reference evidence="1" key="1">
    <citation type="submission" date="2021-12" db="EMBL/GenBank/DDBJ databases">
        <authorList>
            <person name="Rodrigo-Torres L."/>
            <person name="Arahal R. D."/>
            <person name="Lucena T."/>
        </authorList>
    </citation>
    <scope>NUCLEOTIDE SEQUENCE</scope>
    <source>
        <strain evidence="1">CECT 8858</strain>
    </source>
</reference>
<dbReference type="Proteomes" id="UP000837932">
    <property type="component" value="Unassembled WGS sequence"/>
</dbReference>
<proteinExistence type="predicted"/>
<dbReference type="EMBL" id="CAKLPY010000002">
    <property type="protein sequence ID" value="CAH0996929.1"/>
    <property type="molecule type" value="Genomic_DNA"/>
</dbReference>
<organism evidence="1 2">
    <name type="scientific">Emticicia aquatica</name>
    <dbReference type="NCBI Taxonomy" id="1681835"/>
    <lineage>
        <taxon>Bacteria</taxon>
        <taxon>Pseudomonadati</taxon>
        <taxon>Bacteroidota</taxon>
        <taxon>Cytophagia</taxon>
        <taxon>Cytophagales</taxon>
        <taxon>Leadbetterellaceae</taxon>
        <taxon>Emticicia</taxon>
    </lineage>
</organism>
<dbReference type="Pfam" id="PF14054">
    <property type="entry name" value="DUF4249"/>
    <property type="match status" value="1"/>
</dbReference>
<evidence type="ECO:0008006" key="3">
    <source>
        <dbReference type="Google" id="ProtNLM"/>
    </source>
</evidence>
<dbReference type="InterPro" id="IPR025345">
    <property type="entry name" value="DUF4249"/>
</dbReference>
<accession>A0ABN8EV59</accession>
<keyword evidence="2" id="KW-1185">Reference proteome</keyword>
<comment type="caution">
    <text evidence="1">The sequence shown here is derived from an EMBL/GenBank/DDBJ whole genome shotgun (WGS) entry which is preliminary data.</text>
</comment>
<sequence length="348" mass="39369">MKKNIILLFLAVMMQLSCIEELELPYRNEEPILVVDGEVTNEAPPYNLRLSYSGKFVSGSIITSNLAVNGARVILSDEKGNSVRFKQNIYEPALYQTDAKFRCEIGRTYALRIEMPDGKVYITKPQLMKDVSPITNIYANKIKNFIRFYIDTKDPANSVDYYRWKSYSISLKSTIGPSNSNESGNANGTCSTSCWAYNREDAANIFSDRYINGNEIKKRLVLFSPIEETAPLSRHYAEVKQMSISQEAYLFWQQYEEQKTRTGSIFDPLPATIIGNIVNEKNDKDFALGFFGVSGVTTKRLMVEPANLSFSTEESINLRPPVVVTTRLSGNCETTYPSYGCTPPVEWK</sequence>
<protein>
    <recommendedName>
        <fullName evidence="3">DUF4249 domain-containing protein</fullName>
    </recommendedName>
</protein>